<reference evidence="8" key="1">
    <citation type="submission" date="2019-09" db="EMBL/GenBank/DDBJ databases">
        <title>Draft genome information of white flower Hibiscus syriacus.</title>
        <authorList>
            <person name="Kim Y.-M."/>
        </authorList>
    </citation>
    <scope>NUCLEOTIDE SEQUENCE [LARGE SCALE GENOMIC DNA]</scope>
    <source>
        <strain evidence="8">YM2019G1</strain>
    </source>
</reference>
<protein>
    <recommendedName>
        <fullName evidence="7">PRA1 family protein</fullName>
    </recommendedName>
</protein>
<dbReference type="GO" id="GO:0016020">
    <property type="term" value="C:membrane"/>
    <property type="evidence" value="ECO:0007669"/>
    <property type="project" value="UniProtKB-SubCell"/>
</dbReference>
<gene>
    <name evidence="8" type="ORF">F3Y22_tig00110678pilonHSYRG00484</name>
</gene>
<evidence type="ECO:0000256" key="2">
    <source>
        <dbReference type="ARBA" id="ARBA00004127"/>
    </source>
</evidence>
<keyword evidence="6" id="KW-0472">Membrane</keyword>
<keyword evidence="9" id="KW-1185">Reference proteome</keyword>
<dbReference type="GO" id="GO:0005794">
    <property type="term" value="C:Golgi apparatus"/>
    <property type="evidence" value="ECO:0007669"/>
    <property type="project" value="TreeGrafter"/>
</dbReference>
<dbReference type="AlphaFoldDB" id="A0A6A2ZVS8"/>
<keyword evidence="7" id="KW-0813">Transport</keyword>
<comment type="subcellular location">
    <subcellularLocation>
        <location evidence="2">Endomembrane system</location>
        <topology evidence="2">Multi-pass membrane protein</topology>
    </subcellularLocation>
    <subcellularLocation>
        <location evidence="7">Membrane</location>
        <topology evidence="7">Multi-pass membrane protein</topology>
    </subcellularLocation>
</comment>
<keyword evidence="5" id="KW-1133">Transmembrane helix</keyword>
<organism evidence="8 9">
    <name type="scientific">Hibiscus syriacus</name>
    <name type="common">Rose of Sharon</name>
    <dbReference type="NCBI Taxonomy" id="106335"/>
    <lineage>
        <taxon>Eukaryota</taxon>
        <taxon>Viridiplantae</taxon>
        <taxon>Streptophyta</taxon>
        <taxon>Embryophyta</taxon>
        <taxon>Tracheophyta</taxon>
        <taxon>Spermatophyta</taxon>
        <taxon>Magnoliopsida</taxon>
        <taxon>eudicotyledons</taxon>
        <taxon>Gunneridae</taxon>
        <taxon>Pentapetalae</taxon>
        <taxon>rosids</taxon>
        <taxon>malvids</taxon>
        <taxon>Malvales</taxon>
        <taxon>Malvaceae</taxon>
        <taxon>Malvoideae</taxon>
        <taxon>Hibiscus</taxon>
    </lineage>
</organism>
<proteinExistence type="inferred from homology"/>
<comment type="function">
    <text evidence="1 7">May be involved in both secretory and endocytic intracellular trafficking in the endosomal/prevacuolar compartments.</text>
</comment>
<evidence type="ECO:0000313" key="9">
    <source>
        <dbReference type="Proteomes" id="UP000436088"/>
    </source>
</evidence>
<evidence type="ECO:0000256" key="7">
    <source>
        <dbReference type="RuleBase" id="RU363107"/>
    </source>
</evidence>
<evidence type="ECO:0000256" key="6">
    <source>
        <dbReference type="ARBA" id="ARBA00023136"/>
    </source>
</evidence>
<evidence type="ECO:0000256" key="4">
    <source>
        <dbReference type="ARBA" id="ARBA00022692"/>
    </source>
</evidence>
<dbReference type="PANTHER" id="PTHR19317">
    <property type="entry name" value="PRENYLATED RAB ACCEPTOR 1-RELATED"/>
    <property type="match status" value="1"/>
</dbReference>
<dbReference type="InterPro" id="IPR004895">
    <property type="entry name" value="Prenylated_rab_accept_PRA1"/>
</dbReference>
<dbReference type="GO" id="GO:0005783">
    <property type="term" value="C:endoplasmic reticulum"/>
    <property type="evidence" value="ECO:0007669"/>
    <property type="project" value="UniProtKB-ARBA"/>
</dbReference>
<name>A0A6A2ZVS8_HIBSY</name>
<evidence type="ECO:0000256" key="5">
    <source>
        <dbReference type="ARBA" id="ARBA00022989"/>
    </source>
</evidence>
<sequence>MWSKTGCYPSFELWLRDSDYLDVIDNIQTAVSIAASTSTPKISDSTITIPITTNNFSGETPSWTEVFFADFGSYSFPASISQARLRVQENVKRYAQNYALFFYSLLRLFCVSTATCTVRLISSLVLWDSFRCNGEGKTVVLRVFFENGSQELNDQRQVAWRSNSLDGDVYIRLEMYIPITCLLPITSSANMVQGRSSEW</sequence>
<dbReference type="Proteomes" id="UP000436088">
    <property type="component" value="Unassembled WGS sequence"/>
</dbReference>
<evidence type="ECO:0000256" key="1">
    <source>
        <dbReference type="ARBA" id="ARBA00002501"/>
    </source>
</evidence>
<comment type="similarity">
    <text evidence="3 7">Belongs to the PRA1 family.</text>
</comment>
<dbReference type="PANTHER" id="PTHR19317:SF1">
    <property type="entry name" value="PRA1 FAMILY PROTEIN H"/>
    <property type="match status" value="1"/>
</dbReference>
<keyword evidence="4" id="KW-0812">Transmembrane</keyword>
<evidence type="ECO:0000256" key="3">
    <source>
        <dbReference type="ARBA" id="ARBA00006483"/>
    </source>
</evidence>
<comment type="caution">
    <text evidence="8">The sequence shown here is derived from an EMBL/GenBank/DDBJ whole genome shotgun (WGS) entry which is preliminary data.</text>
</comment>
<dbReference type="EMBL" id="VEPZ02001071">
    <property type="protein sequence ID" value="KAE8696030.1"/>
    <property type="molecule type" value="Genomic_DNA"/>
</dbReference>
<evidence type="ECO:0000313" key="8">
    <source>
        <dbReference type="EMBL" id="KAE8696030.1"/>
    </source>
</evidence>
<accession>A0A6A2ZVS8</accession>
<dbReference type="GO" id="GO:0016192">
    <property type="term" value="P:vesicle-mediated transport"/>
    <property type="evidence" value="ECO:0007669"/>
    <property type="project" value="TreeGrafter"/>
</dbReference>
<dbReference type="Pfam" id="PF03208">
    <property type="entry name" value="PRA1"/>
    <property type="match status" value="1"/>
</dbReference>